<sequence>MKYAALFLLIGLLLCINFHSNSALDSKCPKKTCSISELEHPSEDQCQQDSKCRITKGTKKGSEKPLGKCCKICNSNKCV</sequence>
<accession>A0A8J2K3T7</accession>
<protein>
    <submittedName>
        <fullName evidence="2">Uncharacterized protein</fullName>
    </submittedName>
</protein>
<name>A0A8J2K3T7_9HEXA</name>
<proteinExistence type="predicted"/>
<comment type="caution">
    <text evidence="2">The sequence shown here is derived from an EMBL/GenBank/DDBJ whole genome shotgun (WGS) entry which is preliminary data.</text>
</comment>
<dbReference type="Proteomes" id="UP000708208">
    <property type="component" value="Unassembled WGS sequence"/>
</dbReference>
<dbReference type="AlphaFoldDB" id="A0A8J2K3T7"/>
<reference evidence="2" key="1">
    <citation type="submission" date="2021-06" db="EMBL/GenBank/DDBJ databases">
        <authorList>
            <person name="Hodson N. C."/>
            <person name="Mongue J. A."/>
            <person name="Jaron S. K."/>
        </authorList>
    </citation>
    <scope>NUCLEOTIDE SEQUENCE</scope>
</reference>
<evidence type="ECO:0000313" key="3">
    <source>
        <dbReference type="Proteomes" id="UP000708208"/>
    </source>
</evidence>
<keyword evidence="1" id="KW-0732">Signal</keyword>
<dbReference type="EMBL" id="CAJVCH010216686">
    <property type="protein sequence ID" value="CAG7731637.1"/>
    <property type="molecule type" value="Genomic_DNA"/>
</dbReference>
<evidence type="ECO:0000256" key="1">
    <source>
        <dbReference type="SAM" id="SignalP"/>
    </source>
</evidence>
<feature type="signal peptide" evidence="1">
    <location>
        <begin position="1"/>
        <end position="23"/>
    </location>
</feature>
<evidence type="ECO:0000313" key="2">
    <source>
        <dbReference type="EMBL" id="CAG7731637.1"/>
    </source>
</evidence>
<gene>
    <name evidence="2" type="ORF">AFUS01_LOCUS20213</name>
</gene>
<keyword evidence="3" id="KW-1185">Reference proteome</keyword>
<organism evidence="2 3">
    <name type="scientific">Allacma fusca</name>
    <dbReference type="NCBI Taxonomy" id="39272"/>
    <lineage>
        <taxon>Eukaryota</taxon>
        <taxon>Metazoa</taxon>
        <taxon>Ecdysozoa</taxon>
        <taxon>Arthropoda</taxon>
        <taxon>Hexapoda</taxon>
        <taxon>Collembola</taxon>
        <taxon>Symphypleona</taxon>
        <taxon>Sminthuridae</taxon>
        <taxon>Allacma</taxon>
    </lineage>
</organism>
<feature type="chain" id="PRO_5035159033" evidence="1">
    <location>
        <begin position="24"/>
        <end position="79"/>
    </location>
</feature>